<reference evidence="1 2" key="1">
    <citation type="journal article" date="2022" name="Genome Biol. Evol.">
        <title>The Spruce Budworm Genome: Reconstructing the Evolutionary History of Antifreeze Proteins.</title>
        <authorList>
            <person name="Beliveau C."/>
            <person name="Gagne P."/>
            <person name="Picq S."/>
            <person name="Vernygora O."/>
            <person name="Keeling C.I."/>
            <person name="Pinkney K."/>
            <person name="Doucet D."/>
            <person name="Wen F."/>
            <person name="Johnston J.S."/>
            <person name="Maaroufi H."/>
            <person name="Boyle B."/>
            <person name="Laroche J."/>
            <person name="Dewar K."/>
            <person name="Juretic N."/>
            <person name="Blackburn G."/>
            <person name="Nisole A."/>
            <person name="Brunet B."/>
            <person name="Brandao M."/>
            <person name="Lumley L."/>
            <person name="Duan J."/>
            <person name="Quan G."/>
            <person name="Lucarotti C.J."/>
            <person name="Roe A.D."/>
            <person name="Sperling F.A.H."/>
            <person name="Levesque R.C."/>
            <person name="Cusson M."/>
        </authorList>
    </citation>
    <scope>NUCLEOTIDE SEQUENCE [LARGE SCALE GENOMIC DNA]</scope>
    <source>
        <strain evidence="1">Glfc:IPQL:Cfum</strain>
    </source>
</reference>
<gene>
    <name evidence="1" type="ORF">MSG28_010047</name>
</gene>
<evidence type="ECO:0000313" key="2">
    <source>
        <dbReference type="Proteomes" id="UP001064048"/>
    </source>
</evidence>
<accession>A0ACC0KJM3</accession>
<comment type="caution">
    <text evidence="1">The sequence shown here is derived from an EMBL/GenBank/DDBJ whole genome shotgun (WGS) entry which is preliminary data.</text>
</comment>
<sequence>MGAYTALLLLHLVYLTSGDQLHTVFEWNQLDFQYPSPEARQQAIDSKTFIPENNLPMGVEVFEDRLFVTVPRVDKCQRLWVLDSGKMGSLDPNATRHTPSIIVYDLKTDNLLRRYQFPADQVKEESGFATLLSKMETAITPLRTLGRRKGSWAAHSIGNDGKPPEIISPFRVRVDKCQRLWVLDSGKMGSLDPNATRHTPSIIVYDLKTDNLLRRYQFPADQVKEESGFANIAIEDGDCDNTFAYAGDVGKAGIVVYSWEKNESWRITHHYFHPDPLACDFSVKGYNFSWTDAIFGIGISAPNSDNYSTIYFHPMASYNEFSVSTEFLRNKSLADANFNAFKLLGSRGPNAQSSAAFVDPKTGVLFYSLVNLNAVACWRTSNKEYTMKNQGRISMNDTTMIYPTDIKVDYNQNLWILSNRLPIWMYGKLDPADVNFRVFTAPVLDAISHTACDVTPRSDILDKFVKNVKNATAKIAAKIRPNSGASFMPMSFVSLITACVQKLIFIPITTYTHFDFNETLMYPSLTFCRQPPYKFDKMEEYGLYSHPRFTSVWRNFNFSRTTLDELCCCHIAAWFCPGQMPHIDTKGPQQKSIPWDRILPDPKTQYQRYKVAVYNGGLIDYLYVNTGETIDVKLTVDQYEKISRDEDPCVSWENYSANECTTNYVSTLVGEAAGCSGPWMTSDLPRCDNYNDMRNLITTYINVYEDHNCTICPRICRAYLYNAFVTFRRSDYTWDSAQKVWALSFGDAVLETHLYLHFNTMMVSVYEERHNYDFNLFISDLGGSI</sequence>
<dbReference type="Proteomes" id="UP001064048">
    <property type="component" value="Chromosome 17"/>
</dbReference>
<name>A0ACC0KJM3_CHOFU</name>
<dbReference type="EMBL" id="CM046117">
    <property type="protein sequence ID" value="KAI8436493.1"/>
    <property type="molecule type" value="Genomic_DNA"/>
</dbReference>
<organism evidence="1 2">
    <name type="scientific">Choristoneura fumiferana</name>
    <name type="common">Spruce budworm moth</name>
    <name type="synonym">Archips fumiferana</name>
    <dbReference type="NCBI Taxonomy" id="7141"/>
    <lineage>
        <taxon>Eukaryota</taxon>
        <taxon>Metazoa</taxon>
        <taxon>Ecdysozoa</taxon>
        <taxon>Arthropoda</taxon>
        <taxon>Hexapoda</taxon>
        <taxon>Insecta</taxon>
        <taxon>Pterygota</taxon>
        <taxon>Neoptera</taxon>
        <taxon>Endopterygota</taxon>
        <taxon>Lepidoptera</taxon>
        <taxon>Glossata</taxon>
        <taxon>Ditrysia</taxon>
        <taxon>Tortricoidea</taxon>
        <taxon>Tortricidae</taxon>
        <taxon>Tortricinae</taxon>
        <taxon>Choristoneura</taxon>
    </lineage>
</organism>
<evidence type="ECO:0000313" key="1">
    <source>
        <dbReference type="EMBL" id="KAI8436493.1"/>
    </source>
</evidence>
<proteinExistence type="predicted"/>
<keyword evidence="2" id="KW-1185">Reference proteome</keyword>
<feature type="non-terminal residue" evidence="1">
    <location>
        <position position="785"/>
    </location>
</feature>
<protein>
    <submittedName>
        <fullName evidence="1">Uncharacterized protein</fullName>
    </submittedName>
</protein>